<feature type="chain" id="PRO_5037216734" evidence="2">
    <location>
        <begin position="21"/>
        <end position="172"/>
    </location>
</feature>
<accession>A0A975CZI5</accession>
<evidence type="ECO:0000256" key="2">
    <source>
        <dbReference type="SAM" id="SignalP"/>
    </source>
</evidence>
<gene>
    <name evidence="4" type="ORF">HRJ34_18080</name>
</gene>
<evidence type="ECO:0000259" key="3">
    <source>
        <dbReference type="Pfam" id="PF13505"/>
    </source>
</evidence>
<dbReference type="InterPro" id="IPR027385">
    <property type="entry name" value="Beta-barrel_OMP"/>
</dbReference>
<dbReference type="EMBL" id="CP059319">
    <property type="protein sequence ID" value="QTH20242.1"/>
    <property type="molecule type" value="Genomic_DNA"/>
</dbReference>
<reference evidence="4" key="2">
    <citation type="submission" date="2021-04" db="EMBL/GenBank/DDBJ databases">
        <title>Isolation and genomic analysis of the ibuprofen-degrading bacterium Sphingomonas strain MPO218.</title>
        <authorList>
            <person name="Aulestia M."/>
            <person name="Flores A."/>
            <person name="Mangas E.L."/>
            <person name="Perez-Pulido A.J."/>
            <person name="Santero E."/>
            <person name="Camacho E.M."/>
        </authorList>
    </citation>
    <scope>NUCLEOTIDE SEQUENCE</scope>
    <source>
        <strain evidence="4">MPO218</strain>
    </source>
</reference>
<dbReference type="Pfam" id="PF13505">
    <property type="entry name" value="OMP_b-brl"/>
    <property type="match status" value="1"/>
</dbReference>
<proteinExistence type="predicted"/>
<evidence type="ECO:0000256" key="1">
    <source>
        <dbReference type="ARBA" id="ARBA00022729"/>
    </source>
</evidence>
<reference evidence="4" key="1">
    <citation type="submission" date="2020-07" db="EMBL/GenBank/DDBJ databases">
        <authorList>
            <person name="Camacho E."/>
        </authorList>
    </citation>
    <scope>NUCLEOTIDE SEQUENCE</scope>
    <source>
        <strain evidence="4">MPO218</strain>
    </source>
</reference>
<dbReference type="Gene3D" id="2.40.160.20">
    <property type="match status" value="1"/>
</dbReference>
<dbReference type="AlphaFoldDB" id="A0A975CZI5"/>
<feature type="signal peptide" evidence="2">
    <location>
        <begin position="1"/>
        <end position="20"/>
    </location>
</feature>
<dbReference type="InterPro" id="IPR011250">
    <property type="entry name" value="OMP/PagP_B-barrel"/>
</dbReference>
<dbReference type="SUPFAM" id="SSF56925">
    <property type="entry name" value="OMPA-like"/>
    <property type="match status" value="1"/>
</dbReference>
<evidence type="ECO:0000313" key="4">
    <source>
        <dbReference type="EMBL" id="QTH20242.1"/>
    </source>
</evidence>
<organism evidence="4 5">
    <name type="scientific">Rhizorhabdus wittichii</name>
    <dbReference type="NCBI Taxonomy" id="160791"/>
    <lineage>
        <taxon>Bacteria</taxon>
        <taxon>Pseudomonadati</taxon>
        <taxon>Pseudomonadota</taxon>
        <taxon>Alphaproteobacteria</taxon>
        <taxon>Sphingomonadales</taxon>
        <taxon>Sphingomonadaceae</taxon>
        <taxon>Rhizorhabdus</taxon>
    </lineage>
</organism>
<feature type="domain" description="Outer membrane protein beta-barrel" evidence="3">
    <location>
        <begin position="7"/>
        <end position="172"/>
    </location>
</feature>
<evidence type="ECO:0000313" key="5">
    <source>
        <dbReference type="Proteomes" id="UP000664914"/>
    </source>
</evidence>
<name>A0A975CZI5_9SPHN</name>
<keyword evidence="1 2" id="KW-0732">Signal</keyword>
<protein>
    <submittedName>
        <fullName evidence="4">Porin family protein</fullName>
    </submittedName>
</protein>
<dbReference type="Proteomes" id="UP000664914">
    <property type="component" value="Chromosome"/>
</dbReference>
<sequence length="172" mass="17404">MKMIKIAAAAAALAATPAFAADFAGPYVGGGVTLDNVQGSGALEGVGFSGVGATAFAGYNLPVGASTFAGVEANIDLNTADAGGIEAKWGWGVGARFGYKLNDSTALYARAGYARGKIEVLGSSGWGDGVRYGAGLETRVTDSVSLRAEFTQTNYESDIINNQGTLGIVFGF</sequence>